<dbReference type="HAMAP" id="MF_00083">
    <property type="entry name" value="Pept_tRNA_hydro_bact"/>
    <property type="match status" value="1"/>
</dbReference>
<comment type="subunit">
    <text evidence="7">Monomer.</text>
</comment>
<dbReference type="GO" id="GO:0004045">
    <property type="term" value="F:peptidyl-tRNA hydrolase activity"/>
    <property type="evidence" value="ECO:0007669"/>
    <property type="project" value="UniProtKB-UniRule"/>
</dbReference>
<evidence type="ECO:0000256" key="2">
    <source>
        <dbReference type="ARBA" id="ARBA00022555"/>
    </source>
</evidence>
<feature type="binding site" evidence="7">
    <location>
        <position position="57"/>
    </location>
    <ligand>
        <name>tRNA</name>
        <dbReference type="ChEBI" id="CHEBI:17843"/>
    </ligand>
</feature>
<name>A0A5A8F6A4_9BACT</name>
<dbReference type="Gene3D" id="3.40.50.1470">
    <property type="entry name" value="Peptidyl-tRNA hydrolase"/>
    <property type="match status" value="1"/>
</dbReference>
<proteinExistence type="inferred from homology"/>
<dbReference type="OrthoDB" id="9800507at2"/>
<dbReference type="GO" id="GO:0006515">
    <property type="term" value="P:protein quality control for misfolded or incompletely synthesized proteins"/>
    <property type="evidence" value="ECO:0007669"/>
    <property type="project" value="UniProtKB-UniRule"/>
</dbReference>
<dbReference type="PANTHER" id="PTHR17224:SF1">
    <property type="entry name" value="PEPTIDYL-TRNA HYDROLASE"/>
    <property type="match status" value="1"/>
</dbReference>
<dbReference type="CDD" id="cd00462">
    <property type="entry name" value="PTH"/>
    <property type="match status" value="1"/>
</dbReference>
<dbReference type="EC" id="3.1.1.29" evidence="1 7"/>
<evidence type="ECO:0000313" key="10">
    <source>
        <dbReference type="EMBL" id="KAA0258690.1"/>
    </source>
</evidence>
<dbReference type="GO" id="GO:0005737">
    <property type="term" value="C:cytoplasm"/>
    <property type="evidence" value="ECO:0007669"/>
    <property type="project" value="UniProtKB-SubCell"/>
</dbReference>
<keyword evidence="4 7" id="KW-0694">RNA-binding</keyword>
<dbReference type="InterPro" id="IPR001328">
    <property type="entry name" value="Pept_tRNA_hydro"/>
</dbReference>
<reference evidence="10 11" key="1">
    <citation type="submission" date="2019-06" db="EMBL/GenBank/DDBJ databases">
        <title>Genomic insights into carbon and energy metabolism of Deferribacter autotrophicus revealed new metabolic traits in the phylum Deferribacteres.</title>
        <authorList>
            <person name="Slobodkin A.I."/>
            <person name="Slobodkina G.B."/>
            <person name="Allioux M."/>
            <person name="Alain K."/>
            <person name="Jebbar M."/>
            <person name="Shadrin V."/>
            <person name="Kublanov I.V."/>
            <person name="Toshchakov S.V."/>
            <person name="Bonch-Osmolovskaya E.A."/>
        </authorList>
    </citation>
    <scope>NUCLEOTIDE SEQUENCE [LARGE SCALE GENOMIC DNA]</scope>
    <source>
        <strain evidence="10 11">SL50</strain>
    </source>
</reference>
<comment type="similarity">
    <text evidence="5 7 9">Belongs to the PTH family.</text>
</comment>
<dbReference type="GO" id="GO:0072344">
    <property type="term" value="P:rescue of stalled ribosome"/>
    <property type="evidence" value="ECO:0007669"/>
    <property type="project" value="UniProtKB-UniRule"/>
</dbReference>
<evidence type="ECO:0000256" key="6">
    <source>
        <dbReference type="ARBA" id="ARBA00050038"/>
    </source>
</evidence>
<dbReference type="GO" id="GO:0000049">
    <property type="term" value="F:tRNA binding"/>
    <property type="evidence" value="ECO:0007669"/>
    <property type="project" value="UniProtKB-UniRule"/>
</dbReference>
<evidence type="ECO:0000256" key="5">
    <source>
        <dbReference type="ARBA" id="ARBA00038063"/>
    </source>
</evidence>
<dbReference type="AlphaFoldDB" id="A0A5A8F6A4"/>
<dbReference type="Pfam" id="PF01195">
    <property type="entry name" value="Pept_tRNA_hydro"/>
    <property type="match status" value="1"/>
</dbReference>
<dbReference type="PROSITE" id="PS01195">
    <property type="entry name" value="PEPT_TRNA_HYDROL_1"/>
    <property type="match status" value="1"/>
</dbReference>
<protein>
    <recommendedName>
        <fullName evidence="6 7">Peptidyl-tRNA hydrolase</fullName>
        <shortName evidence="7">Pth</shortName>
        <ecNumber evidence="1 7">3.1.1.29</ecNumber>
    </recommendedName>
</protein>
<comment type="caution">
    <text evidence="10">The sequence shown here is derived from an EMBL/GenBank/DDBJ whole genome shotgun (WGS) entry which is preliminary data.</text>
</comment>
<dbReference type="PROSITE" id="PS01196">
    <property type="entry name" value="PEPT_TRNA_HYDROL_2"/>
    <property type="match status" value="1"/>
</dbReference>
<feature type="active site" description="Proton acceptor" evidence="7">
    <location>
        <position position="17"/>
    </location>
</feature>
<evidence type="ECO:0000256" key="9">
    <source>
        <dbReference type="RuleBase" id="RU004320"/>
    </source>
</evidence>
<evidence type="ECO:0000256" key="7">
    <source>
        <dbReference type="HAMAP-Rule" id="MF_00083"/>
    </source>
</evidence>
<comment type="subcellular location">
    <subcellularLocation>
        <location evidence="7">Cytoplasm</location>
    </subcellularLocation>
</comment>
<dbReference type="EMBL" id="VFJB01000004">
    <property type="protein sequence ID" value="KAA0258690.1"/>
    <property type="molecule type" value="Genomic_DNA"/>
</dbReference>
<feature type="site" description="Discriminates between blocked and unblocked aminoacyl-tRNA" evidence="7">
    <location>
        <position position="7"/>
    </location>
</feature>
<evidence type="ECO:0000256" key="4">
    <source>
        <dbReference type="ARBA" id="ARBA00022884"/>
    </source>
</evidence>
<evidence type="ECO:0000313" key="11">
    <source>
        <dbReference type="Proteomes" id="UP000322876"/>
    </source>
</evidence>
<keyword evidence="3 7" id="KW-0378">Hydrolase</keyword>
<comment type="catalytic activity">
    <reaction evidence="7 8">
        <text>an N-acyl-L-alpha-aminoacyl-tRNA + H2O = an N-acyl-L-amino acid + a tRNA + H(+)</text>
        <dbReference type="Rhea" id="RHEA:54448"/>
        <dbReference type="Rhea" id="RHEA-COMP:10123"/>
        <dbReference type="Rhea" id="RHEA-COMP:13883"/>
        <dbReference type="ChEBI" id="CHEBI:15377"/>
        <dbReference type="ChEBI" id="CHEBI:15378"/>
        <dbReference type="ChEBI" id="CHEBI:59874"/>
        <dbReference type="ChEBI" id="CHEBI:78442"/>
        <dbReference type="ChEBI" id="CHEBI:138191"/>
        <dbReference type="EC" id="3.1.1.29"/>
    </reaction>
</comment>
<feature type="site" description="Stabilizes the basic form of H active site to accept a proton" evidence="7">
    <location>
        <position position="84"/>
    </location>
</feature>
<feature type="binding site" evidence="7">
    <location>
        <position position="59"/>
    </location>
    <ligand>
        <name>tRNA</name>
        <dbReference type="ChEBI" id="CHEBI:17843"/>
    </ligand>
</feature>
<keyword evidence="7" id="KW-0963">Cytoplasm</keyword>
<dbReference type="InterPro" id="IPR036416">
    <property type="entry name" value="Pept_tRNA_hydro_sf"/>
</dbReference>
<feature type="binding site" evidence="7">
    <location>
        <position position="105"/>
    </location>
    <ligand>
        <name>tRNA</name>
        <dbReference type="ChEBI" id="CHEBI:17843"/>
    </ligand>
</feature>
<keyword evidence="2 7" id="KW-0820">tRNA-binding</keyword>
<evidence type="ECO:0000256" key="8">
    <source>
        <dbReference type="RuleBase" id="RU000673"/>
    </source>
</evidence>
<dbReference type="FunFam" id="3.40.50.1470:FF:000001">
    <property type="entry name" value="Peptidyl-tRNA hydrolase"/>
    <property type="match status" value="1"/>
</dbReference>
<sequence length="192" mass="21766">MIVGLGNPGKEYERTRHNIGFMVVDAVAECLDANYKRGFKGGYAKVGDVILLKPFTYMNRSGEAVKDVVNYYKIDTENILIIHDDLDMEFGKIKFKKGGSDGGHNGIRSIINHLGNSNFFRLKIGISKPIRSEYTSQYVLGEFNTSEKKVLPELIELCRNAVLCFVNDGYRVAMNNFNNKKVDKEEKQCRQP</sequence>
<comment type="function">
    <text evidence="7">Hydrolyzes ribosome-free peptidyl-tRNAs (with 1 or more amino acids incorporated), which drop off the ribosome during protein synthesis, or as a result of ribosome stalling.</text>
</comment>
<comment type="function">
    <text evidence="7">Catalyzes the release of premature peptidyl moieties from peptidyl-tRNA molecules trapped in stalled 50S ribosomal subunits, and thus maintains levels of free tRNAs and 50S ribosomes.</text>
</comment>
<dbReference type="Proteomes" id="UP000322876">
    <property type="component" value="Unassembled WGS sequence"/>
</dbReference>
<gene>
    <name evidence="7" type="primary">pth</name>
    <name evidence="10" type="ORF">FHQ18_04280</name>
</gene>
<evidence type="ECO:0000256" key="3">
    <source>
        <dbReference type="ARBA" id="ARBA00022801"/>
    </source>
</evidence>
<feature type="binding site" evidence="7">
    <location>
        <position position="12"/>
    </location>
    <ligand>
        <name>tRNA</name>
        <dbReference type="ChEBI" id="CHEBI:17843"/>
    </ligand>
</feature>
<dbReference type="PANTHER" id="PTHR17224">
    <property type="entry name" value="PEPTIDYL-TRNA HYDROLASE"/>
    <property type="match status" value="1"/>
</dbReference>
<dbReference type="InterPro" id="IPR018171">
    <property type="entry name" value="Pept_tRNA_hydro_CS"/>
</dbReference>
<dbReference type="SUPFAM" id="SSF53178">
    <property type="entry name" value="Peptidyl-tRNA hydrolase-like"/>
    <property type="match status" value="1"/>
</dbReference>
<keyword evidence="11" id="KW-1185">Reference proteome</keyword>
<accession>A0A5A8F6A4</accession>
<organism evidence="10 11">
    <name type="scientific">Deferribacter autotrophicus</name>
    <dbReference type="NCBI Taxonomy" id="500465"/>
    <lineage>
        <taxon>Bacteria</taxon>
        <taxon>Pseudomonadati</taxon>
        <taxon>Deferribacterota</taxon>
        <taxon>Deferribacteres</taxon>
        <taxon>Deferribacterales</taxon>
        <taxon>Deferribacteraceae</taxon>
        <taxon>Deferribacter</taxon>
    </lineage>
</organism>
<evidence type="ECO:0000256" key="1">
    <source>
        <dbReference type="ARBA" id="ARBA00013260"/>
    </source>
</evidence>
<dbReference type="NCBIfam" id="TIGR00447">
    <property type="entry name" value="pth"/>
    <property type="match status" value="1"/>
</dbReference>